<protein>
    <submittedName>
        <fullName evidence="4">Radical SAM domain protein</fullName>
    </submittedName>
</protein>
<evidence type="ECO:0000256" key="1">
    <source>
        <dbReference type="ARBA" id="ARBA00022723"/>
    </source>
</evidence>
<dbReference type="Proteomes" id="UP000186102">
    <property type="component" value="Unassembled WGS sequence"/>
</dbReference>
<organism evidence="4 5">
    <name type="scientific">Desulfosporosinus metallidurans</name>
    <dbReference type="NCBI Taxonomy" id="1888891"/>
    <lineage>
        <taxon>Bacteria</taxon>
        <taxon>Bacillati</taxon>
        <taxon>Bacillota</taxon>
        <taxon>Clostridia</taxon>
        <taxon>Eubacteriales</taxon>
        <taxon>Desulfitobacteriaceae</taxon>
        <taxon>Desulfosporosinus</taxon>
    </lineage>
</organism>
<reference evidence="4 5" key="1">
    <citation type="submission" date="2016-09" db="EMBL/GenBank/DDBJ databases">
        <title>Complete genome of Desulfosporosinus sp. OL.</title>
        <authorList>
            <person name="Mardanov A."/>
            <person name="Beletsky A."/>
            <person name="Panova A."/>
            <person name="Karnachuk O."/>
            <person name="Ravin N."/>
        </authorList>
    </citation>
    <scope>NUCLEOTIDE SEQUENCE [LARGE SCALE GENOMIC DNA]</scope>
    <source>
        <strain evidence="4 5">OL</strain>
    </source>
</reference>
<evidence type="ECO:0000256" key="2">
    <source>
        <dbReference type="ARBA" id="ARBA00023004"/>
    </source>
</evidence>
<dbReference type="Pfam" id="PF20529">
    <property type="entry name" value="DUF6744"/>
    <property type="match status" value="1"/>
</dbReference>
<dbReference type="AlphaFoldDB" id="A0A1Q8QIL3"/>
<dbReference type="EMBL" id="MLBF01000062">
    <property type="protein sequence ID" value="OLN27156.1"/>
    <property type="molecule type" value="Genomic_DNA"/>
</dbReference>
<dbReference type="InterPro" id="IPR058240">
    <property type="entry name" value="rSAM_sf"/>
</dbReference>
<keyword evidence="1" id="KW-0479">Metal-binding</keyword>
<sequence length="349" mass="39047">MFRPIYEPRTRAKEYSDLAINIYNGCNHGCWYCYARKIHDRYKPTENFADVKPREGIVEAVTRQLSGGKYKDKKIMLCFTCDPYPANIDTMPTREVIMALKASGAHVQILTKGGDRARRDFNLLDANDSFGITLTCSSDETAQEEEPFAASPTERIRTLKDATAVLTLDQKAETMSFTADPSSYSWELCQEATRLFEVFKNHHNGQAVRSMVQSILKTLSPTPVRPSGGVYFVPAAYDEELQKLTSFCSAFPKGEGFKIQVVNSAESLKMVETKVSDHLESLYGQSQHAAADGSLSKSKLAEIIDEAKRVISGYKNYEGILSQKKDEMEARILLIRDSVTILMEKAGDT</sequence>
<comment type="caution">
    <text evidence="4">The sequence shown here is derived from an EMBL/GenBank/DDBJ whole genome shotgun (WGS) entry which is preliminary data.</text>
</comment>
<dbReference type="GO" id="GO:0046872">
    <property type="term" value="F:metal ion binding"/>
    <property type="evidence" value="ECO:0007669"/>
    <property type="project" value="UniProtKB-KW"/>
</dbReference>
<dbReference type="GO" id="GO:0051536">
    <property type="term" value="F:iron-sulfur cluster binding"/>
    <property type="evidence" value="ECO:0007669"/>
    <property type="project" value="UniProtKB-KW"/>
</dbReference>
<proteinExistence type="predicted"/>
<evidence type="ECO:0000313" key="4">
    <source>
        <dbReference type="EMBL" id="OLN27156.1"/>
    </source>
</evidence>
<dbReference type="STRING" id="1888891.DSOL_4668"/>
<dbReference type="CDD" id="cd01335">
    <property type="entry name" value="Radical_SAM"/>
    <property type="match status" value="1"/>
</dbReference>
<dbReference type="Gene3D" id="3.80.30.30">
    <property type="match status" value="1"/>
</dbReference>
<evidence type="ECO:0000256" key="3">
    <source>
        <dbReference type="ARBA" id="ARBA00023014"/>
    </source>
</evidence>
<dbReference type="SFLD" id="SFLDG01084">
    <property type="entry name" value="Uncharacterised_Radical_SAM_Su"/>
    <property type="match status" value="1"/>
</dbReference>
<dbReference type="InterPro" id="IPR007197">
    <property type="entry name" value="rSAM"/>
</dbReference>
<dbReference type="PANTHER" id="PTHR43432">
    <property type="entry name" value="SLR0285 PROTEIN"/>
    <property type="match status" value="1"/>
</dbReference>
<keyword evidence="2" id="KW-0408">Iron</keyword>
<dbReference type="RefSeq" id="WP_075366975.1">
    <property type="nucleotide sequence ID" value="NZ_MLBF01000062.1"/>
</dbReference>
<dbReference type="OrthoDB" id="9785699at2"/>
<dbReference type="PANTHER" id="PTHR43432:SF3">
    <property type="entry name" value="SLR0285 PROTEIN"/>
    <property type="match status" value="1"/>
</dbReference>
<dbReference type="SUPFAM" id="SSF102114">
    <property type="entry name" value="Radical SAM enzymes"/>
    <property type="match status" value="1"/>
</dbReference>
<gene>
    <name evidence="4" type="ORF">DSOL_4668</name>
</gene>
<dbReference type="InterPro" id="IPR046632">
    <property type="entry name" value="DUF6744"/>
</dbReference>
<dbReference type="SFLD" id="SFLDS00029">
    <property type="entry name" value="Radical_SAM"/>
    <property type="match status" value="1"/>
</dbReference>
<evidence type="ECO:0000313" key="5">
    <source>
        <dbReference type="Proteomes" id="UP000186102"/>
    </source>
</evidence>
<accession>A0A1Q8QIL3</accession>
<dbReference type="InterPro" id="IPR040086">
    <property type="entry name" value="MJ0683-like"/>
</dbReference>
<dbReference type="GO" id="GO:0003824">
    <property type="term" value="F:catalytic activity"/>
    <property type="evidence" value="ECO:0007669"/>
    <property type="project" value="InterPro"/>
</dbReference>
<name>A0A1Q8QIL3_9FIRM</name>
<keyword evidence="5" id="KW-1185">Reference proteome</keyword>
<keyword evidence="3" id="KW-0411">Iron-sulfur</keyword>